<reference evidence="7 8" key="1">
    <citation type="submission" date="2019-04" db="EMBL/GenBank/DDBJ databases">
        <title>Azoarcus nasutitermitis sp. nov. isolated from termite nest.</title>
        <authorList>
            <person name="Lin S.-Y."/>
            <person name="Hameed A."/>
            <person name="Hsu Y.-H."/>
            <person name="Young C.-C."/>
        </authorList>
    </citation>
    <scope>NUCLEOTIDE SEQUENCE [LARGE SCALE GENOMIC DNA]</scope>
    <source>
        <strain evidence="7 8">CC-YHH838</strain>
    </source>
</reference>
<organism evidence="7 8">
    <name type="scientific">Pseudothauera nasutitermitis</name>
    <dbReference type="NCBI Taxonomy" id="2565930"/>
    <lineage>
        <taxon>Bacteria</taxon>
        <taxon>Pseudomonadati</taxon>
        <taxon>Pseudomonadota</taxon>
        <taxon>Betaproteobacteria</taxon>
        <taxon>Rhodocyclales</taxon>
        <taxon>Zoogloeaceae</taxon>
        <taxon>Pseudothauera</taxon>
    </lineage>
</organism>
<dbReference type="PIRSF" id="PIRSF018267">
    <property type="entry name" value="VSR_endonuc"/>
    <property type="match status" value="1"/>
</dbReference>
<dbReference type="InterPro" id="IPR004603">
    <property type="entry name" value="DNA_mismatch_endonuc_vsr"/>
</dbReference>
<dbReference type="RefSeq" id="WP_136350241.1">
    <property type="nucleotide sequence ID" value="NZ_SSOC01000010.1"/>
</dbReference>
<comment type="caution">
    <text evidence="7">The sequence shown here is derived from an EMBL/GenBank/DDBJ whole genome shotgun (WGS) entry which is preliminary data.</text>
</comment>
<accession>A0A4S4ANA7</accession>
<dbReference type="GO" id="GO:0004519">
    <property type="term" value="F:endonuclease activity"/>
    <property type="evidence" value="ECO:0007669"/>
    <property type="project" value="UniProtKB-KW"/>
</dbReference>
<comment type="similarity">
    <text evidence="6">Belongs to the vsr family.</text>
</comment>
<dbReference type="Proteomes" id="UP000308430">
    <property type="component" value="Unassembled WGS sequence"/>
</dbReference>
<gene>
    <name evidence="7" type="primary">vsr</name>
    <name evidence="7" type="ORF">E6C76_21080</name>
</gene>
<dbReference type="CDD" id="cd00221">
    <property type="entry name" value="Vsr"/>
    <property type="match status" value="1"/>
</dbReference>
<keyword evidence="1 6" id="KW-0540">Nuclease</keyword>
<dbReference type="InterPro" id="IPR011335">
    <property type="entry name" value="Restrct_endonuc-II-like"/>
</dbReference>
<dbReference type="EC" id="3.1.-.-" evidence="6"/>
<keyword evidence="8" id="KW-1185">Reference proteome</keyword>
<dbReference type="OrthoDB" id="9801520at2"/>
<dbReference type="SUPFAM" id="SSF52980">
    <property type="entry name" value="Restriction endonuclease-like"/>
    <property type="match status" value="1"/>
</dbReference>
<dbReference type="GO" id="GO:0006298">
    <property type="term" value="P:mismatch repair"/>
    <property type="evidence" value="ECO:0007669"/>
    <property type="project" value="UniProtKB-UniRule"/>
</dbReference>
<dbReference type="Gene3D" id="3.40.960.10">
    <property type="entry name" value="VSR Endonuclease"/>
    <property type="match status" value="1"/>
</dbReference>
<keyword evidence="5 6" id="KW-0234">DNA repair</keyword>
<sequence>MVDFLSQPDRSERMSRIRGKDTRPELALRKVLHRLGLRYRLHGIGLPGKPDLVFPRYKTVVFVHGCFWHRHPGCKIATTPKSNTPFWVEKFQRNVARDLRVVEELHGLGWKVLVAWECELASPAKAQATGEQIATLIRDGPQDTLPPGRP</sequence>
<evidence type="ECO:0000313" key="7">
    <source>
        <dbReference type="EMBL" id="THF61088.1"/>
    </source>
</evidence>
<keyword evidence="2 6" id="KW-0255">Endonuclease</keyword>
<proteinExistence type="inferred from homology"/>
<evidence type="ECO:0000313" key="8">
    <source>
        <dbReference type="Proteomes" id="UP000308430"/>
    </source>
</evidence>
<evidence type="ECO:0000256" key="1">
    <source>
        <dbReference type="ARBA" id="ARBA00022722"/>
    </source>
</evidence>
<name>A0A4S4ANA7_9RHOO</name>
<dbReference type="AlphaFoldDB" id="A0A4S4ANA7"/>
<dbReference type="Pfam" id="PF03852">
    <property type="entry name" value="Vsr"/>
    <property type="match status" value="1"/>
</dbReference>
<comment type="function">
    <text evidence="6">May nick specific sequences that contain T:G mispairs resulting from m5C-deamination.</text>
</comment>
<keyword evidence="3 6" id="KW-0227">DNA damage</keyword>
<evidence type="ECO:0000256" key="3">
    <source>
        <dbReference type="ARBA" id="ARBA00022763"/>
    </source>
</evidence>
<evidence type="ECO:0000256" key="4">
    <source>
        <dbReference type="ARBA" id="ARBA00022801"/>
    </source>
</evidence>
<protein>
    <recommendedName>
        <fullName evidence="6">Very short patch repair endonuclease</fullName>
        <ecNumber evidence="6">3.1.-.-</ecNumber>
    </recommendedName>
</protein>
<evidence type="ECO:0000256" key="2">
    <source>
        <dbReference type="ARBA" id="ARBA00022759"/>
    </source>
</evidence>
<evidence type="ECO:0000256" key="5">
    <source>
        <dbReference type="ARBA" id="ARBA00023204"/>
    </source>
</evidence>
<keyword evidence="4 6" id="KW-0378">Hydrolase</keyword>
<dbReference type="NCBIfam" id="TIGR00632">
    <property type="entry name" value="vsr"/>
    <property type="match status" value="1"/>
</dbReference>
<dbReference type="GO" id="GO:0016787">
    <property type="term" value="F:hydrolase activity"/>
    <property type="evidence" value="ECO:0007669"/>
    <property type="project" value="UniProtKB-KW"/>
</dbReference>
<evidence type="ECO:0000256" key="6">
    <source>
        <dbReference type="PIRNR" id="PIRNR018267"/>
    </source>
</evidence>
<dbReference type="EMBL" id="SSOC01000010">
    <property type="protein sequence ID" value="THF61088.1"/>
    <property type="molecule type" value="Genomic_DNA"/>
</dbReference>